<dbReference type="Gene3D" id="3.40.50.150">
    <property type="entry name" value="Vaccinia Virus protein VP39"/>
    <property type="match status" value="1"/>
</dbReference>
<dbReference type="Proteomes" id="UP000648239">
    <property type="component" value="Unassembled WGS sequence"/>
</dbReference>
<gene>
    <name evidence="1" type="ORF">IFK94_15880</name>
</gene>
<reference evidence="1 2" key="1">
    <citation type="submission" date="2020-08" db="EMBL/GenBank/DDBJ databases">
        <title>Acidobacteriota in marine sediments use diverse sulfur dissimilation pathways.</title>
        <authorList>
            <person name="Wasmund K."/>
        </authorList>
    </citation>
    <scope>NUCLEOTIDE SEQUENCE [LARGE SCALE GENOMIC DNA]</scope>
    <source>
        <strain evidence="1">MAG AM4</strain>
    </source>
</reference>
<name>A0A8J7C2V3_9BACT</name>
<proteinExistence type="predicted"/>
<evidence type="ECO:0000313" key="2">
    <source>
        <dbReference type="Proteomes" id="UP000648239"/>
    </source>
</evidence>
<dbReference type="SUPFAM" id="SSF53335">
    <property type="entry name" value="S-adenosyl-L-methionine-dependent methyltransferases"/>
    <property type="match status" value="1"/>
</dbReference>
<dbReference type="AlphaFoldDB" id="A0A8J7C2V3"/>
<organism evidence="1 2">
    <name type="scientific">Candidatus Polarisedimenticola svalbardensis</name>
    <dbReference type="NCBI Taxonomy" id="2886004"/>
    <lineage>
        <taxon>Bacteria</taxon>
        <taxon>Pseudomonadati</taxon>
        <taxon>Acidobacteriota</taxon>
        <taxon>Candidatus Polarisedimenticolia</taxon>
        <taxon>Candidatus Polarisedimenticolales</taxon>
        <taxon>Candidatus Polarisedimenticolaceae</taxon>
        <taxon>Candidatus Polarisedimenticola</taxon>
    </lineage>
</organism>
<dbReference type="InterPro" id="IPR029063">
    <property type="entry name" value="SAM-dependent_MTases_sf"/>
</dbReference>
<protein>
    <recommendedName>
        <fullName evidence="3">Methyltransferase domain-containing protein</fullName>
    </recommendedName>
</protein>
<comment type="caution">
    <text evidence="1">The sequence shown here is derived from an EMBL/GenBank/DDBJ whole genome shotgun (WGS) entry which is preliminary data.</text>
</comment>
<evidence type="ECO:0000313" key="1">
    <source>
        <dbReference type="EMBL" id="MBD3869600.1"/>
    </source>
</evidence>
<sequence>MSPSRKDLFPAWYAGLETRHLKDLKFAELRRALTALSSVYVERRSAIIRGAALDSAGKRAAFAMFYGPLHFLAVSHVLGELKPRKPYPKRIFDIGCGTGAAGAAWAVATGCKPSIRGYDLHPWAVKEAGWTLKQFGLDHSVARRDVSRAPMPGKKDGLLAAWVVNELREETRNGLLPRLMESAETGAEILIVEPVAKGAAPWWDAWAGRFEEAGGRADQWEFRPDMPESLRLLDRAAKLDHRRIKLRTLSINI</sequence>
<dbReference type="EMBL" id="JACXWD010000124">
    <property type="protein sequence ID" value="MBD3869600.1"/>
    <property type="molecule type" value="Genomic_DNA"/>
</dbReference>
<accession>A0A8J7C2V3</accession>
<evidence type="ECO:0008006" key="3">
    <source>
        <dbReference type="Google" id="ProtNLM"/>
    </source>
</evidence>